<proteinExistence type="inferred from homology"/>
<dbReference type="SUPFAM" id="SSF88946">
    <property type="entry name" value="Sigma2 domain of RNA polymerase sigma factors"/>
    <property type="match status" value="1"/>
</dbReference>
<keyword evidence="3" id="KW-0731">Sigma factor</keyword>
<evidence type="ECO:0000313" key="8">
    <source>
        <dbReference type="EMBL" id="SUZ61555.1"/>
    </source>
</evidence>
<dbReference type="InterPro" id="IPR036388">
    <property type="entry name" value="WH-like_DNA-bd_sf"/>
</dbReference>
<organism evidence="8">
    <name type="scientific">marine metagenome</name>
    <dbReference type="NCBI Taxonomy" id="408172"/>
    <lineage>
        <taxon>unclassified sequences</taxon>
        <taxon>metagenomes</taxon>
        <taxon>ecological metagenomes</taxon>
    </lineage>
</organism>
<dbReference type="CDD" id="cd06171">
    <property type="entry name" value="Sigma70_r4"/>
    <property type="match status" value="1"/>
</dbReference>
<dbReference type="Gene3D" id="1.10.1740.10">
    <property type="match status" value="1"/>
</dbReference>
<evidence type="ECO:0008006" key="9">
    <source>
        <dbReference type="Google" id="ProtNLM"/>
    </source>
</evidence>
<accession>A0A381P3P2</accession>
<feature type="domain" description="RNA polymerase sigma-70 region 2" evidence="6">
    <location>
        <begin position="27"/>
        <end position="93"/>
    </location>
</feature>
<evidence type="ECO:0000256" key="4">
    <source>
        <dbReference type="ARBA" id="ARBA00023125"/>
    </source>
</evidence>
<dbReference type="GO" id="GO:0016987">
    <property type="term" value="F:sigma factor activity"/>
    <property type="evidence" value="ECO:0007669"/>
    <property type="project" value="UniProtKB-KW"/>
</dbReference>
<dbReference type="InterPro" id="IPR013324">
    <property type="entry name" value="RNA_pol_sigma_r3/r4-like"/>
</dbReference>
<dbReference type="SUPFAM" id="SSF88659">
    <property type="entry name" value="Sigma3 and sigma4 domains of RNA polymerase sigma factors"/>
    <property type="match status" value="1"/>
</dbReference>
<dbReference type="Gene3D" id="1.10.10.10">
    <property type="entry name" value="Winged helix-like DNA-binding domain superfamily/Winged helix DNA-binding domain"/>
    <property type="match status" value="1"/>
</dbReference>
<evidence type="ECO:0000259" key="7">
    <source>
        <dbReference type="Pfam" id="PF08281"/>
    </source>
</evidence>
<keyword evidence="5" id="KW-0804">Transcription</keyword>
<keyword evidence="2" id="KW-0805">Transcription regulation</keyword>
<dbReference type="AlphaFoldDB" id="A0A381P3P2"/>
<evidence type="ECO:0000256" key="2">
    <source>
        <dbReference type="ARBA" id="ARBA00023015"/>
    </source>
</evidence>
<dbReference type="InterPro" id="IPR014284">
    <property type="entry name" value="RNA_pol_sigma-70_dom"/>
</dbReference>
<feature type="domain" description="RNA polymerase sigma factor 70 region 4 type 2" evidence="7">
    <location>
        <begin position="120"/>
        <end position="171"/>
    </location>
</feature>
<sequence length="190" mass="21411">MKNWMPQVDPAVVAGTQQGDAEAQARLYEVFAPMVYTVARRILASAVTAEDVLQETFVEVLQKAGSFRGESEIGFWIRRIAVNKCLQHLRSGWSSRQVDADLSAQRCPSVRGDQIEQQMVLEGALAELSETARAVVWLHDVEGYTHKEIARMMGHTPSFSKSRLARAHKRLRALLEDDFTENGILLRMEK</sequence>
<protein>
    <recommendedName>
        <fullName evidence="9">HTH luxR-type domain-containing protein</fullName>
    </recommendedName>
</protein>
<dbReference type="PANTHER" id="PTHR43133:SF8">
    <property type="entry name" value="RNA POLYMERASE SIGMA FACTOR HI_1459-RELATED"/>
    <property type="match status" value="1"/>
</dbReference>
<evidence type="ECO:0000256" key="1">
    <source>
        <dbReference type="ARBA" id="ARBA00010641"/>
    </source>
</evidence>
<keyword evidence="4" id="KW-0238">DNA-binding</keyword>
<dbReference type="NCBIfam" id="TIGR02937">
    <property type="entry name" value="sigma70-ECF"/>
    <property type="match status" value="1"/>
</dbReference>
<reference evidence="8" key="1">
    <citation type="submission" date="2018-05" db="EMBL/GenBank/DDBJ databases">
        <authorList>
            <person name="Lanie J.A."/>
            <person name="Ng W.-L."/>
            <person name="Kazmierczak K.M."/>
            <person name="Andrzejewski T.M."/>
            <person name="Davidsen T.M."/>
            <person name="Wayne K.J."/>
            <person name="Tettelin H."/>
            <person name="Glass J.I."/>
            <person name="Rusch D."/>
            <person name="Podicherti R."/>
            <person name="Tsui H.-C.T."/>
            <person name="Winkler M.E."/>
        </authorList>
    </citation>
    <scope>NUCLEOTIDE SEQUENCE</scope>
</reference>
<dbReference type="Pfam" id="PF08281">
    <property type="entry name" value="Sigma70_r4_2"/>
    <property type="match status" value="1"/>
</dbReference>
<dbReference type="GO" id="GO:0006352">
    <property type="term" value="P:DNA-templated transcription initiation"/>
    <property type="evidence" value="ECO:0007669"/>
    <property type="project" value="InterPro"/>
</dbReference>
<dbReference type="InterPro" id="IPR013325">
    <property type="entry name" value="RNA_pol_sigma_r2"/>
</dbReference>
<dbReference type="PANTHER" id="PTHR43133">
    <property type="entry name" value="RNA POLYMERASE ECF-TYPE SIGMA FACTO"/>
    <property type="match status" value="1"/>
</dbReference>
<dbReference type="GO" id="GO:0003677">
    <property type="term" value="F:DNA binding"/>
    <property type="evidence" value="ECO:0007669"/>
    <property type="project" value="UniProtKB-KW"/>
</dbReference>
<dbReference type="InterPro" id="IPR039425">
    <property type="entry name" value="RNA_pol_sigma-70-like"/>
</dbReference>
<dbReference type="EMBL" id="UINC01000811">
    <property type="protein sequence ID" value="SUZ61555.1"/>
    <property type="molecule type" value="Genomic_DNA"/>
</dbReference>
<dbReference type="Pfam" id="PF04542">
    <property type="entry name" value="Sigma70_r2"/>
    <property type="match status" value="1"/>
</dbReference>
<evidence type="ECO:0000256" key="5">
    <source>
        <dbReference type="ARBA" id="ARBA00023163"/>
    </source>
</evidence>
<evidence type="ECO:0000256" key="3">
    <source>
        <dbReference type="ARBA" id="ARBA00023082"/>
    </source>
</evidence>
<gene>
    <name evidence="8" type="ORF">METZ01_LOCUS14409</name>
</gene>
<name>A0A381P3P2_9ZZZZ</name>
<evidence type="ECO:0000259" key="6">
    <source>
        <dbReference type="Pfam" id="PF04542"/>
    </source>
</evidence>
<dbReference type="InterPro" id="IPR013249">
    <property type="entry name" value="RNA_pol_sigma70_r4_t2"/>
</dbReference>
<comment type="similarity">
    <text evidence="1">Belongs to the sigma-70 factor family. ECF subfamily.</text>
</comment>
<dbReference type="InterPro" id="IPR007627">
    <property type="entry name" value="RNA_pol_sigma70_r2"/>
</dbReference>